<gene>
    <name evidence="11" type="ORF">LSALG_LOCUS24561</name>
</gene>
<dbReference type="Pfam" id="PF01490">
    <property type="entry name" value="Aa_trans"/>
    <property type="match status" value="1"/>
</dbReference>
<keyword evidence="12" id="KW-1185">Reference proteome</keyword>
<evidence type="ECO:0000256" key="7">
    <source>
        <dbReference type="ARBA" id="ARBA00023136"/>
    </source>
</evidence>
<accession>A0AA36E7G4</accession>
<dbReference type="GO" id="GO:0016020">
    <property type="term" value="C:membrane"/>
    <property type="evidence" value="ECO:0007669"/>
    <property type="project" value="UniProtKB-SubCell"/>
</dbReference>
<dbReference type="Proteomes" id="UP001177003">
    <property type="component" value="Chromosome 5"/>
</dbReference>
<dbReference type="GO" id="GO:0009001">
    <property type="term" value="F:serine O-acetyltransferase activity"/>
    <property type="evidence" value="ECO:0007669"/>
    <property type="project" value="InterPro"/>
</dbReference>
<evidence type="ECO:0000313" key="11">
    <source>
        <dbReference type="EMBL" id="CAI9285072.1"/>
    </source>
</evidence>
<dbReference type="GO" id="GO:0007005">
    <property type="term" value="P:mitochondrion organization"/>
    <property type="evidence" value="ECO:0007669"/>
    <property type="project" value="TreeGrafter"/>
</dbReference>
<evidence type="ECO:0000256" key="5">
    <source>
        <dbReference type="ARBA" id="ARBA00022970"/>
    </source>
</evidence>
<keyword evidence="5" id="KW-0029">Amino-acid transport</keyword>
<evidence type="ECO:0000256" key="6">
    <source>
        <dbReference type="ARBA" id="ARBA00022989"/>
    </source>
</evidence>
<keyword evidence="3" id="KW-0547">Nucleotide-binding</keyword>
<dbReference type="AlphaFoldDB" id="A0AA36E7G4"/>
<sequence>MSVQDRNTTSQNTMPSSSPQTTVNCGENEYEWVLNEIKAEARRDAGSEPSLTRNKLCSSTILYDLFLNTFSSDSYLLSATIADLLATRQRDSACISFATIELGSAKDSNGFFFPLTSSRNAKRWYSTFYNVTAMVGVGVLSLPYALSQLGWYHFSFNPSLLCDEKQEKARLAELAAEKAHQEAIQAQLAIQRKLAEDQMNLVEKQSQVKAQMLRYEDELARKRMQYLQTDHEAQREHNAELARMQEESLIIKEQARTTTEEQIQNF</sequence>
<dbReference type="GO" id="GO:0006535">
    <property type="term" value="P:cysteine biosynthetic process from serine"/>
    <property type="evidence" value="ECO:0007669"/>
    <property type="project" value="InterPro"/>
</dbReference>
<keyword evidence="5" id="KW-0813">Transport</keyword>
<evidence type="ECO:0000256" key="3">
    <source>
        <dbReference type="ARBA" id="ARBA00022741"/>
    </source>
</evidence>
<keyword evidence="4" id="KW-0067">ATP-binding</keyword>
<dbReference type="InterPro" id="IPR021911">
    <property type="entry name" value="ATAD3_N"/>
</dbReference>
<dbReference type="PANTHER" id="PTHR23075:SF13">
    <property type="entry name" value="AAA-TYPE ATPASE FAMILY PROTEIN"/>
    <property type="match status" value="1"/>
</dbReference>
<dbReference type="GO" id="GO:0008270">
    <property type="term" value="F:zinc ion binding"/>
    <property type="evidence" value="ECO:0007669"/>
    <property type="project" value="TreeGrafter"/>
</dbReference>
<dbReference type="InterPro" id="IPR013057">
    <property type="entry name" value="AA_transpt_TM"/>
</dbReference>
<reference evidence="11" key="1">
    <citation type="submission" date="2023-04" db="EMBL/GenBank/DDBJ databases">
        <authorList>
            <person name="Vijverberg K."/>
            <person name="Xiong W."/>
            <person name="Schranz E."/>
        </authorList>
    </citation>
    <scope>NUCLEOTIDE SEQUENCE</scope>
</reference>
<dbReference type="Pfam" id="PF06426">
    <property type="entry name" value="SATase_N"/>
    <property type="match status" value="1"/>
</dbReference>
<comment type="subcellular location">
    <subcellularLocation>
        <location evidence="1">Membrane</location>
    </subcellularLocation>
</comment>
<dbReference type="Pfam" id="PF12037">
    <property type="entry name" value="ATAD3_N"/>
    <property type="match status" value="1"/>
</dbReference>
<organism evidence="11 12">
    <name type="scientific">Lactuca saligna</name>
    <name type="common">Willowleaf lettuce</name>
    <dbReference type="NCBI Taxonomy" id="75948"/>
    <lineage>
        <taxon>Eukaryota</taxon>
        <taxon>Viridiplantae</taxon>
        <taxon>Streptophyta</taxon>
        <taxon>Embryophyta</taxon>
        <taxon>Tracheophyta</taxon>
        <taxon>Spermatophyta</taxon>
        <taxon>Magnoliopsida</taxon>
        <taxon>eudicotyledons</taxon>
        <taxon>Gunneridae</taxon>
        <taxon>Pentapetalae</taxon>
        <taxon>asterids</taxon>
        <taxon>campanulids</taxon>
        <taxon>Asterales</taxon>
        <taxon>Asteraceae</taxon>
        <taxon>Cichorioideae</taxon>
        <taxon>Cichorieae</taxon>
        <taxon>Lactucinae</taxon>
        <taxon>Lactuca</taxon>
    </lineage>
</organism>
<dbReference type="SMART" id="SM00971">
    <property type="entry name" value="SATase_N"/>
    <property type="match status" value="1"/>
</dbReference>
<feature type="transmembrane region" description="Helical" evidence="9">
    <location>
        <begin position="127"/>
        <end position="146"/>
    </location>
</feature>
<keyword evidence="6 9" id="KW-1133">Transmembrane helix</keyword>
<evidence type="ECO:0000256" key="1">
    <source>
        <dbReference type="ARBA" id="ARBA00004370"/>
    </source>
</evidence>
<evidence type="ECO:0000256" key="2">
    <source>
        <dbReference type="ARBA" id="ARBA00022692"/>
    </source>
</evidence>
<dbReference type="EMBL" id="OX465081">
    <property type="protein sequence ID" value="CAI9285072.1"/>
    <property type="molecule type" value="Genomic_DNA"/>
</dbReference>
<evidence type="ECO:0000313" key="12">
    <source>
        <dbReference type="Proteomes" id="UP001177003"/>
    </source>
</evidence>
<feature type="domain" description="Serine acetyltransferase N-terminal" evidence="10">
    <location>
        <begin position="33"/>
        <end position="102"/>
    </location>
</feature>
<protein>
    <recommendedName>
        <fullName evidence="10">Serine acetyltransferase N-terminal domain-containing protein</fullName>
    </recommendedName>
</protein>
<feature type="region of interest" description="Disordered" evidence="8">
    <location>
        <begin position="1"/>
        <end position="24"/>
    </location>
</feature>
<dbReference type="GO" id="GO:0006865">
    <property type="term" value="P:amino acid transport"/>
    <property type="evidence" value="ECO:0007669"/>
    <property type="project" value="UniProtKB-KW"/>
</dbReference>
<keyword evidence="2 9" id="KW-0812">Transmembrane</keyword>
<evidence type="ECO:0000259" key="10">
    <source>
        <dbReference type="SMART" id="SM00971"/>
    </source>
</evidence>
<keyword evidence="7 9" id="KW-0472">Membrane</keyword>
<proteinExistence type="predicted"/>
<dbReference type="PANTHER" id="PTHR23075">
    <property type="entry name" value="PUTATIVE ATP-ASE"/>
    <property type="match status" value="1"/>
</dbReference>
<evidence type="ECO:0000256" key="9">
    <source>
        <dbReference type="SAM" id="Phobius"/>
    </source>
</evidence>
<name>A0AA36E7G4_LACSI</name>
<dbReference type="GO" id="GO:0005739">
    <property type="term" value="C:mitochondrion"/>
    <property type="evidence" value="ECO:0007669"/>
    <property type="project" value="TreeGrafter"/>
</dbReference>
<dbReference type="GO" id="GO:0005524">
    <property type="term" value="F:ATP binding"/>
    <property type="evidence" value="ECO:0007669"/>
    <property type="project" value="UniProtKB-KW"/>
</dbReference>
<evidence type="ECO:0000256" key="8">
    <source>
        <dbReference type="SAM" id="MobiDB-lite"/>
    </source>
</evidence>
<evidence type="ECO:0000256" key="4">
    <source>
        <dbReference type="ARBA" id="ARBA00022840"/>
    </source>
</evidence>
<dbReference type="InterPro" id="IPR010493">
    <property type="entry name" value="Ser_AcTrfase_N"/>
</dbReference>